<dbReference type="InterPro" id="IPR000421">
    <property type="entry name" value="FA58C"/>
</dbReference>
<dbReference type="Pfam" id="PF00754">
    <property type="entry name" value="F5_F8_type_C"/>
    <property type="match status" value="1"/>
</dbReference>
<dbReference type="KEGG" id="cvn:111108979"/>
<dbReference type="SUPFAM" id="SSF49785">
    <property type="entry name" value="Galactose-binding domain-like"/>
    <property type="match status" value="1"/>
</dbReference>
<accession>A0A8B8BCS3</accession>
<dbReference type="RefSeq" id="XP_022300776.1">
    <property type="nucleotide sequence ID" value="XM_022445068.1"/>
</dbReference>
<dbReference type="OrthoDB" id="6195410at2759"/>
<dbReference type="InterPro" id="IPR051941">
    <property type="entry name" value="BG_Antigen-Binding_Lectin"/>
</dbReference>
<gene>
    <name evidence="3" type="primary">LOC111108979</name>
</gene>
<dbReference type="PANTHER" id="PTHR45713:SF6">
    <property type="entry name" value="F5_8 TYPE C DOMAIN-CONTAINING PROTEIN"/>
    <property type="match status" value="1"/>
</dbReference>
<dbReference type="InterPro" id="IPR008979">
    <property type="entry name" value="Galactose-bd-like_sf"/>
</dbReference>
<feature type="domain" description="F5/8 type C" evidence="1">
    <location>
        <begin position="26"/>
        <end position="132"/>
    </location>
</feature>
<protein>
    <submittedName>
        <fullName evidence="3">Uncharacterized protein LOC111108979</fullName>
    </submittedName>
</protein>
<organism evidence="2 3">
    <name type="scientific">Crassostrea virginica</name>
    <name type="common">Eastern oyster</name>
    <dbReference type="NCBI Taxonomy" id="6565"/>
    <lineage>
        <taxon>Eukaryota</taxon>
        <taxon>Metazoa</taxon>
        <taxon>Spiralia</taxon>
        <taxon>Lophotrochozoa</taxon>
        <taxon>Mollusca</taxon>
        <taxon>Bivalvia</taxon>
        <taxon>Autobranchia</taxon>
        <taxon>Pteriomorphia</taxon>
        <taxon>Ostreida</taxon>
        <taxon>Ostreoidea</taxon>
        <taxon>Ostreidae</taxon>
        <taxon>Crassostrea</taxon>
    </lineage>
</organism>
<dbReference type="Proteomes" id="UP000694844">
    <property type="component" value="Chromosome 8"/>
</dbReference>
<dbReference type="AlphaFoldDB" id="A0A8B8BCS3"/>
<dbReference type="PANTHER" id="PTHR45713">
    <property type="entry name" value="FTP DOMAIN-CONTAINING PROTEIN"/>
    <property type="match status" value="1"/>
</dbReference>
<name>A0A8B8BCS3_CRAVI</name>
<dbReference type="Gene3D" id="2.60.120.260">
    <property type="entry name" value="Galactose-binding domain-like"/>
    <property type="match status" value="1"/>
</dbReference>
<evidence type="ECO:0000313" key="2">
    <source>
        <dbReference type="Proteomes" id="UP000694844"/>
    </source>
</evidence>
<dbReference type="GeneID" id="111108979"/>
<evidence type="ECO:0000259" key="1">
    <source>
        <dbReference type="Pfam" id="PF00754"/>
    </source>
</evidence>
<evidence type="ECO:0000313" key="3">
    <source>
        <dbReference type="RefSeq" id="XP_022300776.1"/>
    </source>
</evidence>
<sequence length="157" mass="17296">MTGFSMCTFYGKKIVFGNNLAFNKSVTLSSQYHQFTPPSNAVDGITKCPDYTFLAATNYNKNLWISIQLGGTYNIRMVAIYARTDSNAFDVDQTRVIVSDGNSTYPCGVEYPGPTQVNDVIEFVCASETVGSNITIVKRHPPDHVLSVCEVEVFGNQ</sequence>
<proteinExistence type="predicted"/>
<keyword evidence="2" id="KW-1185">Reference proteome</keyword>
<reference evidence="3" key="1">
    <citation type="submission" date="2025-08" db="UniProtKB">
        <authorList>
            <consortium name="RefSeq"/>
        </authorList>
    </citation>
    <scope>IDENTIFICATION</scope>
    <source>
        <tissue evidence="3">Whole sample</tissue>
    </source>
</reference>